<keyword evidence="1" id="KW-1133">Transmembrane helix</keyword>
<dbReference type="EMBL" id="JBAHYK010000076">
    <property type="protein sequence ID" value="KAL0578983.1"/>
    <property type="molecule type" value="Genomic_DNA"/>
</dbReference>
<accession>A0ABR3FU16</accession>
<evidence type="ECO:0000256" key="1">
    <source>
        <dbReference type="SAM" id="Phobius"/>
    </source>
</evidence>
<gene>
    <name evidence="2" type="ORF">V5O48_003023</name>
</gene>
<keyword evidence="1" id="KW-0812">Transmembrane</keyword>
<protein>
    <submittedName>
        <fullName evidence="2">Uncharacterized protein</fullName>
    </submittedName>
</protein>
<name>A0ABR3FU16_9AGAR</name>
<feature type="transmembrane region" description="Helical" evidence="1">
    <location>
        <begin position="162"/>
        <end position="182"/>
    </location>
</feature>
<reference evidence="2 3" key="1">
    <citation type="submission" date="2024-02" db="EMBL/GenBank/DDBJ databases">
        <title>A draft genome for the cacao thread blight pathogen Marasmius crinis-equi.</title>
        <authorList>
            <person name="Cohen S.P."/>
            <person name="Baruah I.K."/>
            <person name="Amoako-Attah I."/>
            <person name="Bukari Y."/>
            <person name="Meinhardt L.W."/>
            <person name="Bailey B.A."/>
        </authorList>
    </citation>
    <scope>NUCLEOTIDE SEQUENCE [LARGE SCALE GENOMIC DNA]</scope>
    <source>
        <strain evidence="2 3">GH-76</strain>
    </source>
</reference>
<sequence>MVQRFACDGGHYVVNDRLFVVVGTRPPLSFPHHIPPLQAVDLVSYDDSRCVLTHPNWITAKSPYLAFLPSFDVFGHHWFTSLRYSADIEIDHLSNGHFRLGKSVVKQWDMQERNMRKLLNAAVHNNPDLCLPPPYTPWPYPRQYGYTKSYPSLEIVHRQAKATHGAFVLLVATINFTIHLMIRRMKLVALAKGRDLDRHEWIHVLKVESKLPGTWISYWIDNVVDSPVFGGYIDMYTFGRSNFLSFFEEAGIPLVLHFGHHPECISVPKSLKNRPQLQLYCRLLREQLSFDETVQCTRSVRASALMDPALNSRSDDSIEEFVVCRRVRSGQSLSIEHASDREKRLFQQQTISRKAFLDAEHVRRREWCDGRLVCQEMGRKCASNACTSCRFCEPRIGTDLDERDRWAFFKDNGSEDAEPSHAVVHKIQLFPDKDCADEPERHSFVSTVFPNDLNVVIHDSVAFVDTVEDVVYNRFGFVDPAEDVDLHRNMPWQKIERMLGCGGESTGKPSLLSKRTKGTISHFLEALMNAGTLNEAPHTLDLLDRQNCIHTDWQLELRFLNVGNGYYLLDEPRGIGSTTVAFSLAIESGATVLEIVRRRWGPGLRAVMESLMQAGICFRTFVLSDRHLKPYKVEPEMSSRSRLAIDTSRLKPCVSLGYRDHQHRFDLEDYAVYVRERDAFLRTYRGRAAVMMGGIISRLARNAAIPADVLNGPALDVDREWGVGECFYRGYGNDAYWDDSLTEEEVNLVCGVYEVGKAPDTNGYVALTQKSWWPKPAAWNASGLNCGYWSQDAEYWFQNRLRRIQSGQDNVLMTKQEWRGNIKFTKDAVRLRERYDRLAKEYLDRRLLR</sequence>
<dbReference type="Proteomes" id="UP001465976">
    <property type="component" value="Unassembled WGS sequence"/>
</dbReference>
<keyword evidence="3" id="KW-1185">Reference proteome</keyword>
<keyword evidence="1" id="KW-0472">Membrane</keyword>
<evidence type="ECO:0000313" key="3">
    <source>
        <dbReference type="Proteomes" id="UP001465976"/>
    </source>
</evidence>
<comment type="caution">
    <text evidence="2">The sequence shown here is derived from an EMBL/GenBank/DDBJ whole genome shotgun (WGS) entry which is preliminary data.</text>
</comment>
<organism evidence="2 3">
    <name type="scientific">Marasmius crinis-equi</name>
    <dbReference type="NCBI Taxonomy" id="585013"/>
    <lineage>
        <taxon>Eukaryota</taxon>
        <taxon>Fungi</taxon>
        <taxon>Dikarya</taxon>
        <taxon>Basidiomycota</taxon>
        <taxon>Agaricomycotina</taxon>
        <taxon>Agaricomycetes</taxon>
        <taxon>Agaricomycetidae</taxon>
        <taxon>Agaricales</taxon>
        <taxon>Marasmiineae</taxon>
        <taxon>Marasmiaceae</taxon>
        <taxon>Marasmius</taxon>
    </lineage>
</organism>
<proteinExistence type="predicted"/>
<evidence type="ECO:0000313" key="2">
    <source>
        <dbReference type="EMBL" id="KAL0578983.1"/>
    </source>
</evidence>